<feature type="transmembrane region" description="Helical" evidence="1">
    <location>
        <begin position="173"/>
        <end position="194"/>
    </location>
</feature>
<feature type="transmembrane region" description="Helical" evidence="1">
    <location>
        <begin position="251"/>
        <end position="269"/>
    </location>
</feature>
<feature type="transmembrane region" description="Helical" evidence="1">
    <location>
        <begin position="120"/>
        <end position="143"/>
    </location>
</feature>
<dbReference type="InterPro" id="IPR045340">
    <property type="entry name" value="DUF6533"/>
</dbReference>
<keyword evidence="1" id="KW-0472">Membrane</keyword>
<feature type="domain" description="DUF6533" evidence="2">
    <location>
        <begin position="22"/>
        <end position="67"/>
    </location>
</feature>
<dbReference type="Pfam" id="PF20151">
    <property type="entry name" value="DUF6533"/>
    <property type="match status" value="1"/>
</dbReference>
<feature type="transmembrane region" description="Helical" evidence="1">
    <location>
        <begin position="61"/>
        <end position="82"/>
    </location>
</feature>
<feature type="transmembrane region" description="Helical" evidence="1">
    <location>
        <begin position="88"/>
        <end position="108"/>
    </location>
</feature>
<keyword evidence="1" id="KW-1133">Transmembrane helix</keyword>
<evidence type="ECO:0000313" key="4">
    <source>
        <dbReference type="Proteomes" id="UP000714275"/>
    </source>
</evidence>
<comment type="caution">
    <text evidence="3">The sequence shown here is derived from an EMBL/GenBank/DDBJ whole genome shotgun (WGS) entry which is preliminary data.</text>
</comment>
<dbReference type="EMBL" id="JABBWD010000030">
    <property type="protein sequence ID" value="KAG1775853.1"/>
    <property type="molecule type" value="Genomic_DNA"/>
</dbReference>
<gene>
    <name evidence="3" type="ORF">EV702DRAFT_405088</name>
</gene>
<accession>A0A9P6ZSB3</accession>
<dbReference type="OrthoDB" id="2653354at2759"/>
<feature type="transmembrane region" description="Helical" evidence="1">
    <location>
        <begin position="215"/>
        <end position="239"/>
    </location>
</feature>
<feature type="transmembrane region" description="Helical" evidence="1">
    <location>
        <begin position="20"/>
        <end position="40"/>
    </location>
</feature>
<keyword evidence="1" id="KW-0812">Transmembrane</keyword>
<evidence type="ECO:0000256" key="1">
    <source>
        <dbReference type="SAM" id="Phobius"/>
    </source>
</evidence>
<evidence type="ECO:0000259" key="2">
    <source>
        <dbReference type="Pfam" id="PF20151"/>
    </source>
</evidence>
<protein>
    <recommendedName>
        <fullName evidence="2">DUF6533 domain-containing protein</fullName>
    </recommendedName>
</protein>
<evidence type="ECO:0000313" key="3">
    <source>
        <dbReference type="EMBL" id="KAG1775853.1"/>
    </source>
</evidence>
<dbReference type="Proteomes" id="UP000714275">
    <property type="component" value="Unassembled WGS sequence"/>
</dbReference>
<keyword evidence="4" id="KW-1185">Reference proteome</keyword>
<organism evidence="3 4">
    <name type="scientific">Suillus placidus</name>
    <dbReference type="NCBI Taxonomy" id="48579"/>
    <lineage>
        <taxon>Eukaryota</taxon>
        <taxon>Fungi</taxon>
        <taxon>Dikarya</taxon>
        <taxon>Basidiomycota</taxon>
        <taxon>Agaricomycotina</taxon>
        <taxon>Agaricomycetes</taxon>
        <taxon>Agaricomycetidae</taxon>
        <taxon>Boletales</taxon>
        <taxon>Suillineae</taxon>
        <taxon>Suillaceae</taxon>
        <taxon>Suillus</taxon>
    </lineage>
</organism>
<sequence>MSLASNDLFFGPFIKASRITSYFAVASAVGLIYDWALTFGQEVELVWKKRWSFMTALYLSVRYVGIIYSVIRVLLFIPVTAVVSPGGYVALDWIDIVINAMLGVVMITRLYAMYQRSSNVLAFLVIIFLAINIADGVLAGIVMGDISGEMLILSGMYQCTISFGGDSVLLGSMAWVLATVWQVVTLCFAVWITVKHFRELRRSSAGGIIGDCFTVLIKTHVLYFVSFVPISCFNLVYLSPTTSVEPYSMKWHIYAGFLQISSLAGKFVLGPRLILGVRVYHAKLLADSDAATGMTSIVFQERVYDGKCSV</sequence>
<name>A0A9P6ZSB3_9AGAM</name>
<proteinExistence type="predicted"/>
<reference evidence="3" key="1">
    <citation type="journal article" date="2020" name="New Phytol.">
        <title>Comparative genomics reveals dynamic genome evolution in host specialist ectomycorrhizal fungi.</title>
        <authorList>
            <person name="Lofgren L.A."/>
            <person name="Nguyen N.H."/>
            <person name="Vilgalys R."/>
            <person name="Ruytinx J."/>
            <person name="Liao H.L."/>
            <person name="Branco S."/>
            <person name="Kuo A."/>
            <person name="LaButti K."/>
            <person name="Lipzen A."/>
            <person name="Andreopoulos W."/>
            <person name="Pangilinan J."/>
            <person name="Riley R."/>
            <person name="Hundley H."/>
            <person name="Na H."/>
            <person name="Barry K."/>
            <person name="Grigoriev I.V."/>
            <person name="Stajich J.E."/>
            <person name="Kennedy P.G."/>
        </authorList>
    </citation>
    <scope>NUCLEOTIDE SEQUENCE</scope>
    <source>
        <strain evidence="3">DOB743</strain>
    </source>
</reference>
<dbReference type="AlphaFoldDB" id="A0A9P6ZSB3"/>